<name>A0ABD0L805_9CAEN</name>
<proteinExistence type="predicted"/>
<sequence length="156" mass="17619">MAAVPWTDQRTKTAELFPKPINHTTHHCRHEAALASTEQAIACVATGRKVRRSRESHYSASDFNNVDRAVDSAARGRRVTDVRWLQTAGENHRHIFCMNFIWPQAQGAQLRLPVVPRGEVKGLDGAEFCFPVRQDAEVCYGRLLWKLIFDCTGLTC</sequence>
<accession>A0ABD0L805</accession>
<dbReference type="Proteomes" id="UP001519460">
    <property type="component" value="Unassembled WGS sequence"/>
</dbReference>
<comment type="caution">
    <text evidence="1">The sequence shown here is derived from an EMBL/GenBank/DDBJ whole genome shotgun (WGS) entry which is preliminary data.</text>
</comment>
<protein>
    <submittedName>
        <fullName evidence="1">Uncharacterized protein</fullName>
    </submittedName>
</protein>
<organism evidence="1 2">
    <name type="scientific">Batillaria attramentaria</name>
    <dbReference type="NCBI Taxonomy" id="370345"/>
    <lineage>
        <taxon>Eukaryota</taxon>
        <taxon>Metazoa</taxon>
        <taxon>Spiralia</taxon>
        <taxon>Lophotrochozoa</taxon>
        <taxon>Mollusca</taxon>
        <taxon>Gastropoda</taxon>
        <taxon>Caenogastropoda</taxon>
        <taxon>Sorbeoconcha</taxon>
        <taxon>Cerithioidea</taxon>
        <taxon>Batillariidae</taxon>
        <taxon>Batillaria</taxon>
    </lineage>
</organism>
<evidence type="ECO:0000313" key="1">
    <source>
        <dbReference type="EMBL" id="KAK7495391.1"/>
    </source>
</evidence>
<evidence type="ECO:0000313" key="2">
    <source>
        <dbReference type="Proteomes" id="UP001519460"/>
    </source>
</evidence>
<gene>
    <name evidence="1" type="ORF">BaRGS_00013330</name>
</gene>
<dbReference type="EMBL" id="JACVVK020000075">
    <property type="protein sequence ID" value="KAK7495391.1"/>
    <property type="molecule type" value="Genomic_DNA"/>
</dbReference>
<keyword evidence="2" id="KW-1185">Reference proteome</keyword>
<reference evidence="1 2" key="1">
    <citation type="journal article" date="2023" name="Sci. Data">
        <title>Genome assembly of the Korean intertidal mud-creeper Batillaria attramentaria.</title>
        <authorList>
            <person name="Patra A.K."/>
            <person name="Ho P.T."/>
            <person name="Jun S."/>
            <person name="Lee S.J."/>
            <person name="Kim Y."/>
            <person name="Won Y.J."/>
        </authorList>
    </citation>
    <scope>NUCLEOTIDE SEQUENCE [LARGE SCALE GENOMIC DNA]</scope>
    <source>
        <strain evidence="1">Wonlab-2016</strain>
    </source>
</reference>
<dbReference type="AlphaFoldDB" id="A0ABD0L805"/>